<proteinExistence type="predicted"/>
<keyword evidence="2" id="KW-1133">Transmembrane helix</keyword>
<feature type="transmembrane region" description="Helical" evidence="2">
    <location>
        <begin position="609"/>
        <end position="628"/>
    </location>
</feature>
<evidence type="ECO:0000313" key="5">
    <source>
        <dbReference type="EMBL" id="GLQ90050.1"/>
    </source>
</evidence>
<evidence type="ECO:0008006" key="7">
    <source>
        <dbReference type="Google" id="ProtNLM"/>
    </source>
</evidence>
<feature type="region of interest" description="Disordered" evidence="1">
    <location>
        <begin position="547"/>
        <end position="571"/>
    </location>
</feature>
<feature type="transmembrane region" description="Helical" evidence="2">
    <location>
        <begin position="12"/>
        <end position="35"/>
    </location>
</feature>
<organism evidence="5 6">
    <name type="scientific">Dyella flagellata</name>
    <dbReference type="NCBI Taxonomy" id="1867833"/>
    <lineage>
        <taxon>Bacteria</taxon>
        <taxon>Pseudomonadati</taxon>
        <taxon>Pseudomonadota</taxon>
        <taxon>Gammaproteobacteria</taxon>
        <taxon>Lysobacterales</taxon>
        <taxon>Rhodanobacteraceae</taxon>
        <taxon>Dyella</taxon>
    </lineage>
</organism>
<dbReference type="EMBL" id="BSOA01000047">
    <property type="protein sequence ID" value="GLQ90050.1"/>
    <property type="molecule type" value="Genomic_DNA"/>
</dbReference>
<evidence type="ECO:0000256" key="2">
    <source>
        <dbReference type="SAM" id="Phobius"/>
    </source>
</evidence>
<evidence type="ECO:0000313" key="6">
    <source>
        <dbReference type="Proteomes" id="UP001156627"/>
    </source>
</evidence>
<protein>
    <recommendedName>
        <fullName evidence="7">Gliding-associated ABC transporter substrate-binding component GldG</fullName>
    </recommendedName>
</protein>
<keyword evidence="2" id="KW-0812">Transmembrane</keyword>
<feature type="domain" description="ABC-type uncharacterised transport system" evidence="3">
    <location>
        <begin position="202"/>
        <end position="498"/>
    </location>
</feature>
<feature type="domain" description="DUF7088" evidence="4">
    <location>
        <begin position="43"/>
        <end position="143"/>
    </location>
</feature>
<dbReference type="RefSeq" id="WP_284333486.1">
    <property type="nucleotide sequence ID" value="NZ_BSOA01000047.1"/>
</dbReference>
<evidence type="ECO:0000259" key="3">
    <source>
        <dbReference type="Pfam" id="PF09822"/>
    </source>
</evidence>
<comment type="caution">
    <text evidence="5">The sequence shown here is derived from an EMBL/GenBank/DDBJ whole genome shotgun (WGS) entry which is preliminary data.</text>
</comment>
<evidence type="ECO:0000259" key="4">
    <source>
        <dbReference type="Pfam" id="PF23357"/>
    </source>
</evidence>
<dbReference type="Pfam" id="PF09822">
    <property type="entry name" value="ABC_transp_aux"/>
    <property type="match status" value="1"/>
</dbReference>
<keyword evidence="2" id="KW-0472">Membrane</keyword>
<reference evidence="6" key="1">
    <citation type="journal article" date="2019" name="Int. J. Syst. Evol. Microbiol.">
        <title>The Global Catalogue of Microorganisms (GCM) 10K type strain sequencing project: providing services to taxonomists for standard genome sequencing and annotation.</title>
        <authorList>
            <consortium name="The Broad Institute Genomics Platform"/>
            <consortium name="The Broad Institute Genome Sequencing Center for Infectious Disease"/>
            <person name="Wu L."/>
            <person name="Ma J."/>
        </authorList>
    </citation>
    <scope>NUCLEOTIDE SEQUENCE [LARGE SCALE GENOMIC DNA]</scope>
    <source>
        <strain evidence="6">NBRC 111981</strain>
    </source>
</reference>
<dbReference type="Pfam" id="PF23357">
    <property type="entry name" value="DUF7088"/>
    <property type="match status" value="1"/>
</dbReference>
<dbReference type="Proteomes" id="UP001156627">
    <property type="component" value="Unassembled WGS sequence"/>
</dbReference>
<gene>
    <name evidence="5" type="ORF">GCM10007898_36250</name>
</gene>
<sequence>MFGLPLRRRTVLISGLIALIIAYCCLTLITSRWLAPKRFDLTQDRLYTLSPGTRQIVDSMQRPLWLTLYFSQHATKDQPQLRSYEQRVAEMLQEIVARSHGRIRLQLADPVPYSDDEASAEGNGLTPVNGGSNGERIFFGLVGTTRPPSSGAAADYLADYPQAKQGKQVERTLSIPFFDLNRETFLEYDVAKLLYQLGEPEKPRIGVISGLPVMGDATQGTQPWAVMRQLQQLFDVQMINIDKLKRIDKSFQVLLLIQPKNLPAEVQYALDQYVLGGGHLVVFVDPFSESDPTPLVTDATSATNNHSSNLPRLFADWGVSFNPDQVVLDRARALPIELAGVNLAHPAMLGLGASELNHDDVITASLQRINVSTAGHFDLLPDANTRLIPLMQSSSDAEVVPTQRAIEAIRNPSSLLDGYQPQNQNYVIAARLRGPFVSAFPELAKRPGHLSASPPNAEVILVADTDLLTDRLWVETQNFLGQPMFSYFTNNGDFISNMVDNLTGSSALLSIRGRSTSQRPFTRVQALRRAADSKFLQKEKELQGELADTKRRLEQLQPAKGTSDTSNSAEQKQEIAQFLQRQLAISNELREVQHQLNAEIDALGTRLKVINIVMLPALITLIGLMYGWKRTRRNRRQRSG</sequence>
<accession>A0ABQ5XEG2</accession>
<dbReference type="InterPro" id="IPR055396">
    <property type="entry name" value="DUF7088"/>
</dbReference>
<evidence type="ECO:0000256" key="1">
    <source>
        <dbReference type="SAM" id="MobiDB-lite"/>
    </source>
</evidence>
<dbReference type="InterPro" id="IPR019196">
    <property type="entry name" value="ABC_transp_unknown"/>
</dbReference>
<feature type="compositionally biased region" description="Polar residues" evidence="1">
    <location>
        <begin position="560"/>
        <end position="570"/>
    </location>
</feature>
<name>A0ABQ5XEG2_9GAMM</name>
<keyword evidence="6" id="KW-1185">Reference proteome</keyword>